<reference evidence="9 10" key="1">
    <citation type="submission" date="2024-02" db="EMBL/GenBank/DDBJ databases">
        <title>A new putative Pannonibacter species isolated from two cases of bloodstream infections in paediatric patients.</title>
        <authorList>
            <person name="Castellana S."/>
            <person name="De Laurentiis V."/>
            <person name="Grassi M."/>
            <person name="De Leonardis F."/>
            <person name="Mosca A."/>
            <person name="De Carlo C."/>
            <person name="Sparapano E."/>
            <person name="Ronga L."/>
            <person name="Santacroce L."/>
            <person name="Chironna M."/>
            <person name="De Robertis A."/>
            <person name="Bianco A."/>
            <person name="Del Sambro L."/>
            <person name="Capozzi L."/>
            <person name="Parisi A."/>
        </authorList>
    </citation>
    <scope>NUCLEOTIDE SEQUENCE [LARGE SCALE GENOMIC DNA]</scope>
    <source>
        <strain evidence="9 10">Pt2</strain>
    </source>
</reference>
<gene>
    <name evidence="9" type="ORF">V6L76_09545</name>
</gene>
<dbReference type="Proteomes" id="UP001380822">
    <property type="component" value="Unassembled WGS sequence"/>
</dbReference>
<dbReference type="RefSeq" id="WP_334253112.1">
    <property type="nucleotide sequence ID" value="NZ_JBAKBE010000005.1"/>
</dbReference>
<evidence type="ECO:0000256" key="3">
    <source>
        <dbReference type="ARBA" id="ARBA00022475"/>
    </source>
</evidence>
<keyword evidence="4 7" id="KW-0812">Transmembrane</keyword>
<dbReference type="PANTHER" id="PTHR30193:SF42">
    <property type="entry name" value="ABC TRANSPORTER PERMEASE PROTEIN"/>
    <property type="match status" value="1"/>
</dbReference>
<evidence type="ECO:0000256" key="4">
    <source>
        <dbReference type="ARBA" id="ARBA00022692"/>
    </source>
</evidence>
<comment type="subcellular location">
    <subcellularLocation>
        <location evidence="1 7">Cell membrane</location>
        <topology evidence="1 7">Multi-pass membrane protein</topology>
    </subcellularLocation>
</comment>
<proteinExistence type="inferred from homology"/>
<feature type="transmembrane region" description="Helical" evidence="7">
    <location>
        <begin position="166"/>
        <end position="191"/>
    </location>
</feature>
<dbReference type="SUPFAM" id="SSF161098">
    <property type="entry name" value="MetI-like"/>
    <property type="match status" value="1"/>
</dbReference>
<sequence length="307" mass="34046">MTIALPAVRPERGRTRRRRNLAATLALVPTALIVLVVFVGCLLWTIRLSFTSSRLLPVLDWVGLQQYSRLFANERFLLSVENIAVFGVLFIAGCLILGFLMAVFIDQNVRGEALFRTIFLYPYAMSFVVTGLAWQWFLNPTLGLQQIVRDFGFTSFQFDWLVNPDMVIYTLVIAGLWHGAGLVMCIMLAGLRGIDADLWKAARIDGIPVWRTYLSVVLPLLGPMIITAVVLLATGVVKLYDLAVAMTHGGPGIASEVPAKFVMDHFFERNNIGLATAAATAMLIAVTSVLAPWVYARYMRPQQGRHA</sequence>
<name>A0ABU7ZN84_9HYPH</name>
<feature type="domain" description="ABC transmembrane type-1" evidence="8">
    <location>
        <begin position="80"/>
        <end position="295"/>
    </location>
</feature>
<keyword evidence="3" id="KW-1003">Cell membrane</keyword>
<evidence type="ECO:0000256" key="1">
    <source>
        <dbReference type="ARBA" id="ARBA00004651"/>
    </source>
</evidence>
<dbReference type="PANTHER" id="PTHR30193">
    <property type="entry name" value="ABC TRANSPORTER PERMEASE PROTEIN"/>
    <property type="match status" value="1"/>
</dbReference>
<dbReference type="InterPro" id="IPR000515">
    <property type="entry name" value="MetI-like"/>
</dbReference>
<dbReference type="CDD" id="cd06261">
    <property type="entry name" value="TM_PBP2"/>
    <property type="match status" value="1"/>
</dbReference>
<dbReference type="InterPro" id="IPR035906">
    <property type="entry name" value="MetI-like_sf"/>
</dbReference>
<feature type="transmembrane region" description="Helical" evidence="7">
    <location>
        <begin position="117"/>
        <end position="137"/>
    </location>
</feature>
<accession>A0ABU7ZN84</accession>
<evidence type="ECO:0000256" key="7">
    <source>
        <dbReference type="RuleBase" id="RU363032"/>
    </source>
</evidence>
<protein>
    <submittedName>
        <fullName evidence="9">Sugar ABC transporter permease</fullName>
    </submittedName>
</protein>
<evidence type="ECO:0000256" key="5">
    <source>
        <dbReference type="ARBA" id="ARBA00022989"/>
    </source>
</evidence>
<dbReference type="Gene3D" id="1.10.3720.10">
    <property type="entry name" value="MetI-like"/>
    <property type="match status" value="1"/>
</dbReference>
<evidence type="ECO:0000313" key="10">
    <source>
        <dbReference type="Proteomes" id="UP001380822"/>
    </source>
</evidence>
<feature type="transmembrane region" description="Helical" evidence="7">
    <location>
        <begin position="83"/>
        <end position="105"/>
    </location>
</feature>
<evidence type="ECO:0000256" key="2">
    <source>
        <dbReference type="ARBA" id="ARBA00022448"/>
    </source>
</evidence>
<keyword evidence="10" id="KW-1185">Reference proteome</keyword>
<comment type="caution">
    <text evidence="9">The sequence shown here is derived from an EMBL/GenBank/DDBJ whole genome shotgun (WGS) entry which is preliminary data.</text>
</comment>
<keyword evidence="2 7" id="KW-0813">Transport</keyword>
<evidence type="ECO:0000259" key="8">
    <source>
        <dbReference type="PROSITE" id="PS50928"/>
    </source>
</evidence>
<evidence type="ECO:0000313" key="9">
    <source>
        <dbReference type="EMBL" id="MEH0096498.1"/>
    </source>
</evidence>
<dbReference type="PROSITE" id="PS50928">
    <property type="entry name" value="ABC_TM1"/>
    <property type="match status" value="1"/>
</dbReference>
<dbReference type="InterPro" id="IPR051393">
    <property type="entry name" value="ABC_transporter_permease"/>
</dbReference>
<keyword evidence="5 7" id="KW-1133">Transmembrane helix</keyword>
<keyword evidence="6 7" id="KW-0472">Membrane</keyword>
<feature type="transmembrane region" description="Helical" evidence="7">
    <location>
        <begin position="21"/>
        <end position="46"/>
    </location>
</feature>
<evidence type="ECO:0000256" key="6">
    <source>
        <dbReference type="ARBA" id="ARBA00023136"/>
    </source>
</evidence>
<dbReference type="EMBL" id="JBAKBE010000005">
    <property type="protein sequence ID" value="MEH0096498.1"/>
    <property type="molecule type" value="Genomic_DNA"/>
</dbReference>
<feature type="transmembrane region" description="Helical" evidence="7">
    <location>
        <begin position="272"/>
        <end position="295"/>
    </location>
</feature>
<comment type="similarity">
    <text evidence="7">Belongs to the binding-protein-dependent transport system permease family.</text>
</comment>
<feature type="transmembrane region" description="Helical" evidence="7">
    <location>
        <begin position="212"/>
        <end position="237"/>
    </location>
</feature>
<organism evidence="9 10">
    <name type="scientific">Pannonibacter anstelovis</name>
    <dbReference type="NCBI Taxonomy" id="3121537"/>
    <lineage>
        <taxon>Bacteria</taxon>
        <taxon>Pseudomonadati</taxon>
        <taxon>Pseudomonadota</taxon>
        <taxon>Alphaproteobacteria</taxon>
        <taxon>Hyphomicrobiales</taxon>
        <taxon>Stappiaceae</taxon>
        <taxon>Pannonibacter</taxon>
    </lineage>
</organism>
<dbReference type="Pfam" id="PF00528">
    <property type="entry name" value="BPD_transp_1"/>
    <property type="match status" value="1"/>
</dbReference>